<comment type="caution">
    <text evidence="13">The sequence shown here is derived from an EMBL/GenBank/DDBJ whole genome shotgun (WGS) entry which is preliminary data.</text>
</comment>
<keyword evidence="3" id="KW-0597">Phosphoprotein</keyword>
<keyword evidence="9" id="KW-0472">Membrane</keyword>
<feature type="domain" description="DUF7134" evidence="12">
    <location>
        <begin position="9"/>
        <end position="149"/>
    </location>
</feature>
<dbReference type="Gene3D" id="1.20.5.1930">
    <property type="match status" value="1"/>
</dbReference>
<evidence type="ECO:0000256" key="5">
    <source>
        <dbReference type="ARBA" id="ARBA00022741"/>
    </source>
</evidence>
<dbReference type="CDD" id="cd16917">
    <property type="entry name" value="HATPase_UhpB-NarQ-NarX-like"/>
    <property type="match status" value="1"/>
</dbReference>
<organism evidence="13 14">
    <name type="scientific">Micromonospora andamanensis</name>
    <dbReference type="NCBI Taxonomy" id="1287068"/>
    <lineage>
        <taxon>Bacteria</taxon>
        <taxon>Bacillati</taxon>
        <taxon>Actinomycetota</taxon>
        <taxon>Actinomycetes</taxon>
        <taxon>Micromonosporales</taxon>
        <taxon>Micromonosporaceae</taxon>
        <taxon>Micromonospora</taxon>
    </lineage>
</organism>
<evidence type="ECO:0000256" key="7">
    <source>
        <dbReference type="ARBA" id="ARBA00022840"/>
    </source>
</evidence>
<evidence type="ECO:0000256" key="8">
    <source>
        <dbReference type="ARBA" id="ARBA00023012"/>
    </source>
</evidence>
<evidence type="ECO:0000256" key="4">
    <source>
        <dbReference type="ARBA" id="ARBA00022679"/>
    </source>
</evidence>
<feature type="transmembrane region" description="Helical" evidence="9">
    <location>
        <begin position="101"/>
        <end position="118"/>
    </location>
</feature>
<evidence type="ECO:0000256" key="6">
    <source>
        <dbReference type="ARBA" id="ARBA00022777"/>
    </source>
</evidence>
<keyword evidence="14" id="KW-1185">Reference proteome</keyword>
<evidence type="ECO:0000259" key="12">
    <source>
        <dbReference type="Pfam" id="PF23539"/>
    </source>
</evidence>
<dbReference type="InterPro" id="IPR050482">
    <property type="entry name" value="Sensor_HK_TwoCompSys"/>
</dbReference>
<dbReference type="EC" id="2.7.13.3" evidence="2"/>
<dbReference type="Gene3D" id="3.30.565.10">
    <property type="entry name" value="Histidine kinase-like ATPase, C-terminal domain"/>
    <property type="match status" value="1"/>
</dbReference>
<keyword evidence="7" id="KW-0067">ATP-binding</keyword>
<evidence type="ECO:0000313" key="13">
    <source>
        <dbReference type="EMBL" id="GIJ09444.1"/>
    </source>
</evidence>
<feature type="transmembrane region" description="Helical" evidence="9">
    <location>
        <begin position="33"/>
        <end position="50"/>
    </location>
</feature>
<dbReference type="InterPro" id="IPR055558">
    <property type="entry name" value="DUF7134"/>
</dbReference>
<dbReference type="Pfam" id="PF23539">
    <property type="entry name" value="DUF7134"/>
    <property type="match status" value="1"/>
</dbReference>
<dbReference type="InterPro" id="IPR003594">
    <property type="entry name" value="HATPase_dom"/>
</dbReference>
<protein>
    <recommendedName>
        <fullName evidence="2">histidine kinase</fullName>
        <ecNumber evidence="2">2.7.13.3</ecNumber>
    </recommendedName>
</protein>
<feature type="transmembrane region" description="Helical" evidence="9">
    <location>
        <begin position="124"/>
        <end position="145"/>
    </location>
</feature>
<dbReference type="Pfam" id="PF07730">
    <property type="entry name" value="HisKA_3"/>
    <property type="match status" value="1"/>
</dbReference>
<comment type="catalytic activity">
    <reaction evidence="1">
        <text>ATP + protein L-histidine = ADP + protein N-phospho-L-histidine.</text>
        <dbReference type="EC" id="2.7.13.3"/>
    </reaction>
</comment>
<dbReference type="RefSeq" id="WP_308442390.1">
    <property type="nucleotide sequence ID" value="NZ_BOOZ01000013.1"/>
</dbReference>
<evidence type="ECO:0000313" key="14">
    <source>
        <dbReference type="Proteomes" id="UP000647017"/>
    </source>
</evidence>
<dbReference type="InterPro" id="IPR011712">
    <property type="entry name" value="Sig_transdc_His_kin_sub3_dim/P"/>
</dbReference>
<sequence length="404" mass="43068">MIFGRRLPAVAFDVALAGLVALVSVAGGPVQPGGWWSTAIGVGMALALLFRRVRPVAVTVVIAVLAFTQVALGWAPMLYDVAVLIALYGVVKYAERLRDGVIAGGVAVLGAVFAAVRQPLPAPWYYTAIYYTLITGAVWLVALNVRTRRQYVLSLEERAATLEREREAEARAAVAEERTRIARELHDVVAHSMAVMIVQADGARYVIDQNPETSRDALKIVADTGRQALEDMRRLVGVLREPDPAEPVPVPPVRPVPDLAEPAHRRPSVAELPALLDRFREAGLRVSYTVIDGPVPLPQALELTVHRLAQEALTNVLKHAGVGASVEITLEQAADGVALVVVDDGRGHLPLTPTPPGGHGLVGMRERVSVYDGSLTAGARLAGGWQVRAWLPLPAAPATGVIAA</sequence>
<keyword evidence="6 13" id="KW-0418">Kinase</keyword>
<dbReference type="PANTHER" id="PTHR24421">
    <property type="entry name" value="NITRATE/NITRITE SENSOR PROTEIN NARX-RELATED"/>
    <property type="match status" value="1"/>
</dbReference>
<feature type="transmembrane region" description="Helical" evidence="9">
    <location>
        <begin position="55"/>
        <end position="72"/>
    </location>
</feature>
<dbReference type="PANTHER" id="PTHR24421:SF10">
    <property type="entry name" value="NITRATE_NITRITE SENSOR PROTEIN NARQ"/>
    <property type="match status" value="1"/>
</dbReference>
<dbReference type="Proteomes" id="UP000647017">
    <property type="component" value="Unassembled WGS sequence"/>
</dbReference>
<evidence type="ECO:0000256" key="9">
    <source>
        <dbReference type="SAM" id="Phobius"/>
    </source>
</evidence>
<keyword evidence="8" id="KW-0902">Two-component regulatory system</keyword>
<dbReference type="InterPro" id="IPR036890">
    <property type="entry name" value="HATPase_C_sf"/>
</dbReference>
<dbReference type="GO" id="GO:0016301">
    <property type="term" value="F:kinase activity"/>
    <property type="evidence" value="ECO:0007669"/>
    <property type="project" value="UniProtKB-KW"/>
</dbReference>
<dbReference type="SUPFAM" id="SSF55874">
    <property type="entry name" value="ATPase domain of HSP90 chaperone/DNA topoisomerase II/histidine kinase"/>
    <property type="match status" value="1"/>
</dbReference>
<evidence type="ECO:0000256" key="3">
    <source>
        <dbReference type="ARBA" id="ARBA00022553"/>
    </source>
</evidence>
<keyword evidence="9" id="KW-0812">Transmembrane</keyword>
<evidence type="ECO:0000256" key="1">
    <source>
        <dbReference type="ARBA" id="ARBA00000085"/>
    </source>
</evidence>
<dbReference type="Pfam" id="PF02518">
    <property type="entry name" value="HATPase_c"/>
    <property type="match status" value="1"/>
</dbReference>
<keyword evidence="9" id="KW-1133">Transmembrane helix</keyword>
<keyword evidence="5" id="KW-0547">Nucleotide-binding</keyword>
<accession>A0ABQ4HUW9</accession>
<evidence type="ECO:0000259" key="10">
    <source>
        <dbReference type="Pfam" id="PF02518"/>
    </source>
</evidence>
<proteinExistence type="predicted"/>
<reference evidence="13 14" key="1">
    <citation type="submission" date="2021-01" db="EMBL/GenBank/DDBJ databases">
        <title>Whole genome shotgun sequence of Verrucosispora andamanensis NBRC 109075.</title>
        <authorList>
            <person name="Komaki H."/>
            <person name="Tamura T."/>
        </authorList>
    </citation>
    <scope>NUCLEOTIDE SEQUENCE [LARGE SCALE GENOMIC DNA]</scope>
    <source>
        <strain evidence="13 14">NBRC 109075</strain>
    </source>
</reference>
<name>A0ABQ4HUW9_9ACTN</name>
<feature type="domain" description="Histidine kinase/HSP90-like ATPase" evidence="10">
    <location>
        <begin position="302"/>
        <end position="394"/>
    </location>
</feature>
<evidence type="ECO:0000259" key="11">
    <source>
        <dbReference type="Pfam" id="PF07730"/>
    </source>
</evidence>
<evidence type="ECO:0000256" key="2">
    <source>
        <dbReference type="ARBA" id="ARBA00012438"/>
    </source>
</evidence>
<keyword evidence="4" id="KW-0808">Transferase</keyword>
<feature type="domain" description="Signal transduction histidine kinase subgroup 3 dimerisation and phosphoacceptor" evidence="11">
    <location>
        <begin position="177"/>
        <end position="242"/>
    </location>
</feature>
<gene>
    <name evidence="13" type="ORF">Van01_26580</name>
</gene>
<feature type="transmembrane region" description="Helical" evidence="9">
    <location>
        <begin position="7"/>
        <end position="27"/>
    </location>
</feature>
<dbReference type="EMBL" id="BOOZ01000013">
    <property type="protein sequence ID" value="GIJ09444.1"/>
    <property type="molecule type" value="Genomic_DNA"/>
</dbReference>